<accession>A0ABR7HX16</accession>
<name>A0ABR7HX16_9FIRM</name>
<comment type="caution">
    <text evidence="5">The sequence shown here is derived from an EMBL/GenBank/DDBJ whole genome shotgun (WGS) entry which is preliminary data.</text>
</comment>
<dbReference type="Gene3D" id="3.40.50.360">
    <property type="match status" value="1"/>
</dbReference>
<dbReference type="PROSITE" id="PS00198">
    <property type="entry name" value="4FE4S_FER_1"/>
    <property type="match status" value="2"/>
</dbReference>
<evidence type="ECO:0000256" key="2">
    <source>
        <dbReference type="ARBA" id="ARBA00023004"/>
    </source>
</evidence>
<dbReference type="InterPro" id="IPR017896">
    <property type="entry name" value="4Fe4S_Fe-S-bd"/>
</dbReference>
<dbReference type="Pfam" id="PF12838">
    <property type="entry name" value="Fer4_7"/>
    <property type="match status" value="1"/>
</dbReference>
<evidence type="ECO:0000313" key="6">
    <source>
        <dbReference type="Proteomes" id="UP000660021"/>
    </source>
</evidence>
<keyword evidence="6" id="KW-1185">Reference proteome</keyword>
<dbReference type="Proteomes" id="UP000660021">
    <property type="component" value="Unassembled WGS sequence"/>
</dbReference>
<evidence type="ECO:0000259" key="4">
    <source>
        <dbReference type="PROSITE" id="PS51379"/>
    </source>
</evidence>
<evidence type="ECO:0000256" key="3">
    <source>
        <dbReference type="ARBA" id="ARBA00023014"/>
    </source>
</evidence>
<feature type="domain" description="4Fe-4S ferredoxin-type" evidence="4">
    <location>
        <begin position="173"/>
        <end position="203"/>
    </location>
</feature>
<reference evidence="5 6" key="1">
    <citation type="submission" date="2020-08" db="EMBL/GenBank/DDBJ databases">
        <title>Genome public.</title>
        <authorList>
            <person name="Liu C."/>
            <person name="Sun Q."/>
        </authorList>
    </citation>
    <scope>NUCLEOTIDE SEQUENCE [LARGE SCALE GENOMIC DNA]</scope>
    <source>
        <strain evidence="5 6">New-38</strain>
    </source>
</reference>
<organism evidence="5 6">
    <name type="scientific">Pseudoflavonifractor hominis</name>
    <dbReference type="NCBI Taxonomy" id="2763059"/>
    <lineage>
        <taxon>Bacteria</taxon>
        <taxon>Bacillati</taxon>
        <taxon>Bacillota</taxon>
        <taxon>Clostridia</taxon>
        <taxon>Eubacteriales</taxon>
        <taxon>Oscillospiraceae</taxon>
        <taxon>Pseudoflavonifractor</taxon>
    </lineage>
</organism>
<proteinExistence type="predicted"/>
<keyword evidence="1" id="KW-0479">Metal-binding</keyword>
<dbReference type="PROSITE" id="PS51379">
    <property type="entry name" value="4FE4S_FER_2"/>
    <property type="match status" value="2"/>
</dbReference>
<evidence type="ECO:0000256" key="1">
    <source>
        <dbReference type="ARBA" id="ARBA00022723"/>
    </source>
</evidence>
<dbReference type="InterPro" id="IPR047964">
    <property type="entry name" value="EFR1-like"/>
</dbReference>
<dbReference type="EMBL" id="JACOPR010000018">
    <property type="protein sequence ID" value="MBC5732057.1"/>
    <property type="molecule type" value="Genomic_DNA"/>
</dbReference>
<dbReference type="RefSeq" id="WP_186964402.1">
    <property type="nucleotide sequence ID" value="NZ_JACOPR010000018.1"/>
</dbReference>
<gene>
    <name evidence="5" type="ORF">H8S34_14710</name>
</gene>
<keyword evidence="2" id="KW-0408">Iron</keyword>
<protein>
    <submittedName>
        <fullName evidence="5">4Fe-4S binding protein</fullName>
    </submittedName>
</protein>
<keyword evidence="3" id="KW-0411">Iron-sulfur</keyword>
<dbReference type="InterPro" id="IPR029039">
    <property type="entry name" value="Flavoprotein-like_sf"/>
</dbReference>
<dbReference type="SUPFAM" id="SSF52218">
    <property type="entry name" value="Flavoproteins"/>
    <property type="match status" value="1"/>
</dbReference>
<dbReference type="Gene3D" id="3.30.70.20">
    <property type="match status" value="1"/>
</dbReference>
<dbReference type="NCBIfam" id="NF038196">
    <property type="entry name" value="ferrodoxin_EFR1"/>
    <property type="match status" value="1"/>
</dbReference>
<dbReference type="SUPFAM" id="SSF54862">
    <property type="entry name" value="4Fe-4S ferredoxins"/>
    <property type="match status" value="1"/>
</dbReference>
<evidence type="ECO:0000313" key="5">
    <source>
        <dbReference type="EMBL" id="MBC5732057.1"/>
    </source>
</evidence>
<feature type="domain" description="4Fe-4S ferredoxin-type" evidence="4">
    <location>
        <begin position="207"/>
        <end position="231"/>
    </location>
</feature>
<dbReference type="InterPro" id="IPR017900">
    <property type="entry name" value="4Fe4S_Fe_S_CS"/>
</dbReference>
<sequence length="256" mass="27603">MRIYQILFSPTGGTKKAAAPFAEVFGQEVSAIDLTDASMDFSKLSLDKEDVCVVAIPSFGGRVPAIAAERLERIRANGAMAILVVVYGNRAYDDTLLELKTCLKRAGFRCAAAVAAVAEHSIMRQFATGRPDPDDLAELSRFAKEIRRCLEEGRIPDDLAVPGNDPFREYSGIPIKPSAKKNCTNCGLCAKQCPVQAIPMADPAKTDHKTCISCMRCVSICPAHARSINPILTAVAAGKMKKICGVPQKNELFLGE</sequence>